<dbReference type="Gene3D" id="3.30.420.40">
    <property type="match status" value="2"/>
</dbReference>
<feature type="compositionally biased region" description="Basic and acidic residues" evidence="4">
    <location>
        <begin position="507"/>
        <end position="516"/>
    </location>
</feature>
<evidence type="ECO:0000313" key="7">
    <source>
        <dbReference type="Proteomes" id="UP000663829"/>
    </source>
</evidence>
<dbReference type="GO" id="GO:0140662">
    <property type="term" value="F:ATP-dependent protein folding chaperone"/>
    <property type="evidence" value="ECO:0007669"/>
    <property type="project" value="InterPro"/>
</dbReference>
<organism evidence="5 7">
    <name type="scientific">Didymodactylos carnosus</name>
    <dbReference type="NCBI Taxonomy" id="1234261"/>
    <lineage>
        <taxon>Eukaryota</taxon>
        <taxon>Metazoa</taxon>
        <taxon>Spiralia</taxon>
        <taxon>Gnathifera</taxon>
        <taxon>Rotifera</taxon>
        <taxon>Eurotatoria</taxon>
        <taxon>Bdelloidea</taxon>
        <taxon>Philodinida</taxon>
        <taxon>Philodinidae</taxon>
        <taxon>Didymodactylos</taxon>
    </lineage>
</organism>
<dbReference type="InterPro" id="IPR018181">
    <property type="entry name" value="Heat_shock_70_CS"/>
</dbReference>
<evidence type="ECO:0000313" key="6">
    <source>
        <dbReference type="EMBL" id="CAF4278552.1"/>
    </source>
</evidence>
<dbReference type="OrthoDB" id="434160at2759"/>
<accession>A0A815JK97</accession>
<dbReference type="Proteomes" id="UP000663829">
    <property type="component" value="Unassembled WGS sequence"/>
</dbReference>
<dbReference type="FunFam" id="3.30.420.40:FF:000495">
    <property type="entry name" value="Heat shock protein 4b"/>
    <property type="match status" value="1"/>
</dbReference>
<evidence type="ECO:0000256" key="4">
    <source>
        <dbReference type="SAM" id="MobiDB-lite"/>
    </source>
</evidence>
<dbReference type="AlphaFoldDB" id="A0A815JK97"/>
<dbReference type="InterPro" id="IPR029047">
    <property type="entry name" value="HSP70_peptide-bd_sf"/>
</dbReference>
<protein>
    <recommendedName>
        <fullName evidence="8">Heat shock protein 70</fullName>
    </recommendedName>
</protein>
<dbReference type="GO" id="GO:0005634">
    <property type="term" value="C:nucleus"/>
    <property type="evidence" value="ECO:0007669"/>
    <property type="project" value="TreeGrafter"/>
</dbReference>
<dbReference type="FunFam" id="3.90.640.10:FF:000004">
    <property type="entry name" value="Heat shock 70 kDa protein 4"/>
    <property type="match status" value="1"/>
</dbReference>
<comment type="similarity">
    <text evidence="1">Belongs to the heat shock protein 70 family.</text>
</comment>
<dbReference type="EMBL" id="CAJNOQ010016568">
    <property type="protein sequence ID" value="CAF1383511.1"/>
    <property type="molecule type" value="Genomic_DNA"/>
</dbReference>
<dbReference type="PRINTS" id="PR00301">
    <property type="entry name" value="HEATSHOCK70"/>
</dbReference>
<dbReference type="GO" id="GO:0005829">
    <property type="term" value="C:cytosol"/>
    <property type="evidence" value="ECO:0007669"/>
    <property type="project" value="TreeGrafter"/>
</dbReference>
<dbReference type="InterPro" id="IPR043129">
    <property type="entry name" value="ATPase_NBD"/>
</dbReference>
<proteinExistence type="inferred from homology"/>
<dbReference type="EMBL" id="CAJOBC010081969">
    <property type="protein sequence ID" value="CAF4278552.1"/>
    <property type="molecule type" value="Genomic_DNA"/>
</dbReference>
<evidence type="ECO:0000313" key="5">
    <source>
        <dbReference type="EMBL" id="CAF1383511.1"/>
    </source>
</evidence>
<dbReference type="PANTHER" id="PTHR45639:SF4">
    <property type="entry name" value="HSC70CB, ISOFORM G"/>
    <property type="match status" value="1"/>
</dbReference>
<evidence type="ECO:0000256" key="3">
    <source>
        <dbReference type="ARBA" id="ARBA00022840"/>
    </source>
</evidence>
<gene>
    <name evidence="5" type="ORF">GPM918_LOCUS32442</name>
    <name evidence="6" type="ORF">SRO942_LOCUS33111</name>
</gene>
<evidence type="ECO:0000256" key="1">
    <source>
        <dbReference type="ARBA" id="ARBA00007381"/>
    </source>
</evidence>
<dbReference type="Gene3D" id="2.60.34.10">
    <property type="entry name" value="Substrate Binding Domain Of DNAk, Chain A, domain 1"/>
    <property type="match status" value="1"/>
</dbReference>
<name>A0A815JK97_9BILA</name>
<reference evidence="5" key="1">
    <citation type="submission" date="2021-02" db="EMBL/GenBank/DDBJ databases">
        <authorList>
            <person name="Nowell W R."/>
        </authorList>
    </citation>
    <scope>NUCLEOTIDE SEQUENCE</scope>
</reference>
<dbReference type="Proteomes" id="UP000681722">
    <property type="component" value="Unassembled WGS sequence"/>
</dbReference>
<dbReference type="FunFam" id="3.30.30.30:FF:000002">
    <property type="entry name" value="Heat shock 70 kDa protein 4"/>
    <property type="match status" value="1"/>
</dbReference>
<dbReference type="Gene3D" id="3.90.640.10">
    <property type="entry name" value="Actin, Chain A, domain 4"/>
    <property type="match status" value="1"/>
</dbReference>
<dbReference type="Pfam" id="PF00012">
    <property type="entry name" value="HSP70"/>
    <property type="match status" value="1"/>
</dbReference>
<sequence>MAVVGLDLGNYSSYIGVARAGGIEIIANEYSDRLTPTSITFAQRTRAIGQASKAQEVTHAKNTICNFKRLLGRKYHDSFVKNEKYLNAYSIVEGSNGSVYIEVDYLNERKRFTPEQITGIMFTKLKQISESALSTKVVDCVVGVPCYFTDAERRAMLEAIQIAGWNCLRLLNETTAVALCYGIYKADLPEQTEKPRLVAFVDMGYSALQTSIVAFNKGKLRMLATAFDPSLGGRDFDRVIMDHMREDFKRYKVDSYSTTKAKLRLRAECEKAKKLMGANLQPIPIALECFIDDKDVNGKIQRSEFEELSKSLFDRLRNVLESLLKEAKVTAEDIESVEIVGGSTRIPAVKQIVSDIFKKIPMTTMNADESVARGCTLMCAMLSPTFKVKEFKIEDCQPYPITLSWHGAINEDNEVEVFSRWNSLPSTKMLSFYKREPLTIDVRYSYPNDIPYSESKIGQYCIENIKPQPDGTPSKIKVKVRLNRNGIFDITQASIVDATEGEEVAMETDKDAKDGKAFQTHAATQQKPTYHSRVHEINGGDQTAPNERMDEASL</sequence>
<evidence type="ECO:0008006" key="8">
    <source>
        <dbReference type="Google" id="ProtNLM"/>
    </source>
</evidence>
<keyword evidence="3" id="KW-0067">ATP-binding</keyword>
<dbReference type="PROSITE" id="PS01036">
    <property type="entry name" value="HSP70_3"/>
    <property type="match status" value="1"/>
</dbReference>
<dbReference type="SUPFAM" id="SSF53067">
    <property type="entry name" value="Actin-like ATPase domain"/>
    <property type="match status" value="2"/>
</dbReference>
<dbReference type="PANTHER" id="PTHR45639">
    <property type="entry name" value="HSC70CB, ISOFORM G-RELATED"/>
    <property type="match status" value="1"/>
</dbReference>
<keyword evidence="2" id="KW-0547">Nucleotide-binding</keyword>
<comment type="caution">
    <text evidence="5">The sequence shown here is derived from an EMBL/GenBank/DDBJ whole genome shotgun (WGS) entry which is preliminary data.</text>
</comment>
<feature type="region of interest" description="Disordered" evidence="4">
    <location>
        <begin position="506"/>
        <end position="554"/>
    </location>
</feature>
<dbReference type="SUPFAM" id="SSF100920">
    <property type="entry name" value="Heat shock protein 70kD (HSP70), peptide-binding domain"/>
    <property type="match status" value="1"/>
</dbReference>
<dbReference type="InterPro" id="IPR013126">
    <property type="entry name" value="Hsp_70_fam"/>
</dbReference>
<evidence type="ECO:0000256" key="2">
    <source>
        <dbReference type="ARBA" id="ARBA00022741"/>
    </source>
</evidence>
<dbReference type="FunFam" id="3.30.420.40:FF:000171">
    <property type="entry name" value="Heat shock 70 kDa protein 4"/>
    <property type="match status" value="1"/>
</dbReference>
<keyword evidence="7" id="KW-1185">Reference proteome</keyword>
<dbReference type="Gene3D" id="3.30.30.30">
    <property type="match status" value="1"/>
</dbReference>
<dbReference type="GO" id="GO:0005524">
    <property type="term" value="F:ATP binding"/>
    <property type="evidence" value="ECO:0007669"/>
    <property type="project" value="UniProtKB-KW"/>
</dbReference>